<evidence type="ECO:0000259" key="8">
    <source>
        <dbReference type="PROSITE" id="PS50928"/>
    </source>
</evidence>
<feature type="transmembrane region" description="Helical" evidence="7">
    <location>
        <begin position="189"/>
        <end position="211"/>
    </location>
</feature>
<dbReference type="AlphaFoldDB" id="A0A239J593"/>
<sequence length="266" mass="27568">MTASTPPDLARPASGGRVLAVAIPVAGTLAAVALWWLAVVAFEIQPYLVPTPLEVLRVFADMPGDLFAEAKVTLWETVAGYGISVVAGVLIGALIAGSRTVERAVYPMLVALNAAPKVAIVPLLIVWFGFDSAPKIVMAVLFCFFPITLATAAGLSSTPADLVELTRSLDASRVQTFVKIRFPAALPQIFVGLKVALPLALVGAVVGELFASDAGLGYLISSSGGSGNTALAFACVALLSLMSIVLFYALVAIERVTVPWVKATTG</sequence>
<keyword evidence="5 7" id="KW-1133">Transmembrane helix</keyword>
<organism evidence="9 10">
    <name type="scientific">Asanoa hainanensis</name>
    <dbReference type="NCBI Taxonomy" id="560556"/>
    <lineage>
        <taxon>Bacteria</taxon>
        <taxon>Bacillati</taxon>
        <taxon>Actinomycetota</taxon>
        <taxon>Actinomycetes</taxon>
        <taxon>Micromonosporales</taxon>
        <taxon>Micromonosporaceae</taxon>
        <taxon>Asanoa</taxon>
    </lineage>
</organism>
<feature type="transmembrane region" description="Helical" evidence="7">
    <location>
        <begin position="136"/>
        <end position="155"/>
    </location>
</feature>
<keyword evidence="2 7" id="KW-0813">Transport</keyword>
<dbReference type="PROSITE" id="PS50928">
    <property type="entry name" value="ABC_TM1"/>
    <property type="match status" value="1"/>
</dbReference>
<feature type="transmembrane region" description="Helical" evidence="7">
    <location>
        <begin position="109"/>
        <end position="130"/>
    </location>
</feature>
<evidence type="ECO:0000256" key="6">
    <source>
        <dbReference type="ARBA" id="ARBA00023136"/>
    </source>
</evidence>
<comment type="subcellular location">
    <subcellularLocation>
        <location evidence="1 7">Cell membrane</location>
        <topology evidence="1 7">Multi-pass membrane protein</topology>
    </subcellularLocation>
</comment>
<proteinExistence type="inferred from homology"/>
<dbReference type="GO" id="GO:0005886">
    <property type="term" value="C:plasma membrane"/>
    <property type="evidence" value="ECO:0007669"/>
    <property type="project" value="UniProtKB-SubCell"/>
</dbReference>
<dbReference type="PANTHER" id="PTHR30151:SF0">
    <property type="entry name" value="ABC TRANSPORTER PERMEASE PROTEIN MJ0413-RELATED"/>
    <property type="match status" value="1"/>
</dbReference>
<feature type="transmembrane region" description="Helical" evidence="7">
    <location>
        <begin position="231"/>
        <end position="253"/>
    </location>
</feature>
<evidence type="ECO:0000313" key="10">
    <source>
        <dbReference type="Proteomes" id="UP000198362"/>
    </source>
</evidence>
<feature type="transmembrane region" description="Helical" evidence="7">
    <location>
        <begin position="18"/>
        <end position="42"/>
    </location>
</feature>
<dbReference type="InterPro" id="IPR035906">
    <property type="entry name" value="MetI-like_sf"/>
</dbReference>
<feature type="transmembrane region" description="Helical" evidence="7">
    <location>
        <begin position="78"/>
        <end position="97"/>
    </location>
</feature>
<dbReference type="OrthoDB" id="7274389at2"/>
<evidence type="ECO:0000256" key="3">
    <source>
        <dbReference type="ARBA" id="ARBA00022475"/>
    </source>
</evidence>
<evidence type="ECO:0000256" key="1">
    <source>
        <dbReference type="ARBA" id="ARBA00004651"/>
    </source>
</evidence>
<comment type="similarity">
    <text evidence="7">Belongs to the binding-protein-dependent transport system permease family.</text>
</comment>
<dbReference type="Gene3D" id="1.10.3720.10">
    <property type="entry name" value="MetI-like"/>
    <property type="match status" value="1"/>
</dbReference>
<protein>
    <submittedName>
        <fullName evidence="9">NitT/TauT family transport system permease protein</fullName>
    </submittedName>
</protein>
<dbReference type="PANTHER" id="PTHR30151">
    <property type="entry name" value="ALKANE SULFONATE ABC TRANSPORTER-RELATED, MEMBRANE SUBUNIT"/>
    <property type="match status" value="1"/>
</dbReference>
<dbReference type="Proteomes" id="UP000198362">
    <property type="component" value="Unassembled WGS sequence"/>
</dbReference>
<dbReference type="SUPFAM" id="SSF161098">
    <property type="entry name" value="MetI-like"/>
    <property type="match status" value="1"/>
</dbReference>
<feature type="domain" description="ABC transmembrane type-1" evidence="8">
    <location>
        <begin position="70"/>
        <end position="252"/>
    </location>
</feature>
<gene>
    <name evidence="9" type="ORF">SAMN05421812_102732</name>
</gene>
<name>A0A239J593_9ACTN</name>
<evidence type="ECO:0000256" key="2">
    <source>
        <dbReference type="ARBA" id="ARBA00022448"/>
    </source>
</evidence>
<evidence type="ECO:0000256" key="7">
    <source>
        <dbReference type="RuleBase" id="RU363032"/>
    </source>
</evidence>
<dbReference type="EMBL" id="FZPH01000002">
    <property type="protein sequence ID" value="SNT01061.1"/>
    <property type="molecule type" value="Genomic_DNA"/>
</dbReference>
<reference evidence="9 10" key="1">
    <citation type="submission" date="2017-06" db="EMBL/GenBank/DDBJ databases">
        <authorList>
            <person name="Kim H.J."/>
            <person name="Triplett B.A."/>
        </authorList>
    </citation>
    <scope>NUCLEOTIDE SEQUENCE [LARGE SCALE GENOMIC DNA]</scope>
    <source>
        <strain evidence="9 10">CGMCC 4.5593</strain>
    </source>
</reference>
<dbReference type="Pfam" id="PF00528">
    <property type="entry name" value="BPD_transp_1"/>
    <property type="match status" value="1"/>
</dbReference>
<evidence type="ECO:0000256" key="5">
    <source>
        <dbReference type="ARBA" id="ARBA00022989"/>
    </source>
</evidence>
<evidence type="ECO:0000256" key="4">
    <source>
        <dbReference type="ARBA" id="ARBA00022692"/>
    </source>
</evidence>
<dbReference type="RefSeq" id="WP_089245979.1">
    <property type="nucleotide sequence ID" value="NZ_FZPH01000002.1"/>
</dbReference>
<keyword evidence="4 7" id="KW-0812">Transmembrane</keyword>
<evidence type="ECO:0000313" key="9">
    <source>
        <dbReference type="EMBL" id="SNT01061.1"/>
    </source>
</evidence>
<keyword evidence="6 7" id="KW-0472">Membrane</keyword>
<keyword evidence="3" id="KW-1003">Cell membrane</keyword>
<dbReference type="CDD" id="cd06261">
    <property type="entry name" value="TM_PBP2"/>
    <property type="match status" value="1"/>
</dbReference>
<keyword evidence="10" id="KW-1185">Reference proteome</keyword>
<accession>A0A239J593</accession>
<dbReference type="GO" id="GO:0055085">
    <property type="term" value="P:transmembrane transport"/>
    <property type="evidence" value="ECO:0007669"/>
    <property type="project" value="InterPro"/>
</dbReference>
<dbReference type="InterPro" id="IPR000515">
    <property type="entry name" value="MetI-like"/>
</dbReference>